<dbReference type="STRING" id="3641.A0A061ES28"/>
<feature type="compositionally biased region" description="Low complexity" evidence="2">
    <location>
        <begin position="607"/>
        <end position="628"/>
    </location>
</feature>
<evidence type="ECO:0000313" key="4">
    <source>
        <dbReference type="Proteomes" id="UP000026915"/>
    </source>
</evidence>
<dbReference type="AlphaFoldDB" id="A0A061ES28"/>
<dbReference type="EMBL" id="CM001883">
    <property type="protein sequence ID" value="EOY07641.1"/>
    <property type="molecule type" value="Genomic_DNA"/>
</dbReference>
<protein>
    <submittedName>
        <fullName evidence="3">Uncharacterized protein</fullName>
    </submittedName>
</protein>
<evidence type="ECO:0000313" key="3">
    <source>
        <dbReference type="EMBL" id="EOY07641.1"/>
    </source>
</evidence>
<organism evidence="3 4">
    <name type="scientific">Theobroma cacao</name>
    <name type="common">Cacao</name>
    <name type="synonym">Cocoa</name>
    <dbReference type="NCBI Taxonomy" id="3641"/>
    <lineage>
        <taxon>Eukaryota</taxon>
        <taxon>Viridiplantae</taxon>
        <taxon>Streptophyta</taxon>
        <taxon>Embryophyta</taxon>
        <taxon>Tracheophyta</taxon>
        <taxon>Spermatophyta</taxon>
        <taxon>Magnoliopsida</taxon>
        <taxon>eudicotyledons</taxon>
        <taxon>Gunneridae</taxon>
        <taxon>Pentapetalae</taxon>
        <taxon>rosids</taxon>
        <taxon>malvids</taxon>
        <taxon>Malvales</taxon>
        <taxon>Malvaceae</taxon>
        <taxon>Byttnerioideae</taxon>
        <taxon>Theobroma</taxon>
    </lineage>
</organism>
<dbReference type="OMA" id="KMTHETP"/>
<gene>
    <name evidence="3" type="ORF">TCM_022026</name>
</gene>
<dbReference type="PANTHER" id="PTHR34121">
    <property type="entry name" value="MYOSIN-11"/>
    <property type="match status" value="1"/>
</dbReference>
<dbReference type="HOGENOM" id="CLU_018516_0_0_1"/>
<name>A0A061ES28_THECC</name>
<keyword evidence="4" id="KW-1185">Reference proteome</keyword>
<feature type="region of interest" description="Disordered" evidence="2">
    <location>
        <begin position="98"/>
        <end position="128"/>
    </location>
</feature>
<dbReference type="PANTHER" id="PTHR34121:SF5">
    <property type="entry name" value="CENTROSOMAL PROTEIN OF 135 KDA-LIKE PROTEIN"/>
    <property type="match status" value="1"/>
</dbReference>
<keyword evidence="1" id="KW-0175">Coiled coil</keyword>
<feature type="region of interest" description="Disordered" evidence="2">
    <location>
        <begin position="598"/>
        <end position="631"/>
    </location>
</feature>
<dbReference type="eggNOG" id="ENOG502R1YH">
    <property type="taxonomic scope" value="Eukaryota"/>
</dbReference>
<dbReference type="Proteomes" id="UP000026915">
    <property type="component" value="Chromosome 5"/>
</dbReference>
<dbReference type="Gramene" id="EOY07641">
    <property type="protein sequence ID" value="EOY07641"/>
    <property type="gene ID" value="TCM_022026"/>
</dbReference>
<sequence>MSWIRTAVNRAVEVGGNNNLTRTVRSYADSVVQHAGSAVAGGAKMIQYRIAARNMQNFRLTVKRLEEVSVSCRGVERVQLLRRWLVALKEIERLSNDQNNKDITDDKNTKNNNNSDTTKSNDNDENADDQFSFEEFKDSPKKPILVYYFDPQIGEPMNFREVFLYSQALEGMTLSMILEAPNEEEVSLFLEIFRICLAEGKEVHEAVMSSIKNLAMAFSNYQEEVLVKREELLQYAQAAIAGLKISADLARIDAEACSLKKKLGEMKAFQNPSNEGHEESSEKQTAAMIEFLKEALGQVRLYSRLEALLLQKKSLSNGDSPKLHAEKVDKLKVLSESLVNSTSKAEKRIVEHRFQKEEALSFRVAKANEVSQHEKELEEGIQELEKQKDELEAELKKVNASLTAARARLRNAKEEREHFDEASNQILLLLKSREEEISKSLASCRVEADVVNAWINFLEDTWVLQTTYNEQKEKQVNGELERYGEYFVNLVIHLLSAYKEQLEPSISRIRQLVENLSSSDRSGRAAKDESQKGLNQRKNVEEEYLNLESKISNTLSVVDSMKTQFYSPNEGIQRKNNQRVKELFDNLESIKGEFESIERPTFEVETPSQKSQSPSSAKSQRSPWSRLRSSSRRAEQKKLKFEFENDDGESSEYETEEIVEWDNLLISGTCFHAGEDNVKHETAFNSYSVQNYKSNAVFSLNIAAGFGSKLEDFDQRFRMEPTSNKLERKTYLLYLPTRLKSTTLQIESVKIMVW</sequence>
<evidence type="ECO:0000256" key="2">
    <source>
        <dbReference type="SAM" id="MobiDB-lite"/>
    </source>
</evidence>
<accession>A0A061ES28</accession>
<feature type="compositionally biased region" description="Basic and acidic residues" evidence="2">
    <location>
        <begin position="98"/>
        <end position="109"/>
    </location>
</feature>
<reference evidence="3 4" key="1">
    <citation type="journal article" date="2013" name="Genome Biol.">
        <title>The genome sequence of the most widely cultivated cacao type and its use to identify candidate genes regulating pod color.</title>
        <authorList>
            <person name="Motamayor J.C."/>
            <person name="Mockaitis K."/>
            <person name="Schmutz J."/>
            <person name="Haiminen N."/>
            <person name="Iii D.L."/>
            <person name="Cornejo O."/>
            <person name="Findley S.D."/>
            <person name="Zheng P."/>
            <person name="Utro F."/>
            <person name="Royaert S."/>
            <person name="Saski C."/>
            <person name="Jenkins J."/>
            <person name="Podicheti R."/>
            <person name="Zhao M."/>
            <person name="Scheffler B.E."/>
            <person name="Stack J.C."/>
            <person name="Feltus F.A."/>
            <person name="Mustiga G.M."/>
            <person name="Amores F."/>
            <person name="Phillips W."/>
            <person name="Marelli J.P."/>
            <person name="May G.D."/>
            <person name="Shapiro H."/>
            <person name="Ma J."/>
            <person name="Bustamante C.D."/>
            <person name="Schnell R.J."/>
            <person name="Main D."/>
            <person name="Gilbert D."/>
            <person name="Parida L."/>
            <person name="Kuhn D.N."/>
        </authorList>
    </citation>
    <scope>NUCLEOTIDE SEQUENCE [LARGE SCALE GENOMIC DNA]</scope>
    <source>
        <strain evidence="4">cv. Matina 1-6</strain>
    </source>
</reference>
<evidence type="ECO:0000256" key="1">
    <source>
        <dbReference type="SAM" id="Coils"/>
    </source>
</evidence>
<feature type="coiled-coil region" evidence="1">
    <location>
        <begin position="367"/>
        <end position="422"/>
    </location>
</feature>
<dbReference type="InParanoid" id="A0A061ES28"/>
<feature type="compositionally biased region" description="Low complexity" evidence="2">
    <location>
        <begin position="110"/>
        <end position="120"/>
    </location>
</feature>
<proteinExistence type="predicted"/>